<evidence type="ECO:0000256" key="2">
    <source>
        <dbReference type="ARBA" id="ARBA00022670"/>
    </source>
</evidence>
<dbReference type="Proteomes" id="UP000197003">
    <property type="component" value="Chromosome"/>
</dbReference>
<evidence type="ECO:0000313" key="9">
    <source>
        <dbReference type="Proteomes" id="UP000197003"/>
    </source>
</evidence>
<evidence type="ECO:0000259" key="7">
    <source>
        <dbReference type="Pfam" id="PF00082"/>
    </source>
</evidence>
<evidence type="ECO:0000256" key="6">
    <source>
        <dbReference type="SAM" id="SignalP"/>
    </source>
</evidence>
<reference evidence="8 9" key="1">
    <citation type="submission" date="2017-04" db="EMBL/GenBank/DDBJ databases">
        <title>Whole genome sequence of Bdellovibrio bacteriovorus strain SSB218315.</title>
        <authorList>
            <person name="Oyedara O."/>
            <person name="Rodriguez-Perez M.A."/>
        </authorList>
    </citation>
    <scope>NUCLEOTIDE SEQUENCE [LARGE SCALE GENOMIC DNA]</scope>
    <source>
        <strain evidence="8 9">SSB218315</strain>
    </source>
</reference>
<dbReference type="Pfam" id="PF00082">
    <property type="entry name" value="Peptidase_S8"/>
    <property type="match status" value="1"/>
</dbReference>
<dbReference type="PRINTS" id="PR00723">
    <property type="entry name" value="SUBTILISIN"/>
</dbReference>
<dbReference type="GO" id="GO:0006508">
    <property type="term" value="P:proteolysis"/>
    <property type="evidence" value="ECO:0007669"/>
    <property type="project" value="UniProtKB-KW"/>
</dbReference>
<dbReference type="OrthoDB" id="5287214at2"/>
<dbReference type="EMBL" id="CP020946">
    <property type="protein sequence ID" value="ASD64918.1"/>
    <property type="molecule type" value="Genomic_DNA"/>
</dbReference>
<feature type="domain" description="Peptidase S8/S53" evidence="7">
    <location>
        <begin position="216"/>
        <end position="490"/>
    </location>
</feature>
<organism evidence="8 9">
    <name type="scientific">Bdellovibrio bacteriovorus</name>
    <dbReference type="NCBI Taxonomy" id="959"/>
    <lineage>
        <taxon>Bacteria</taxon>
        <taxon>Pseudomonadati</taxon>
        <taxon>Bdellovibrionota</taxon>
        <taxon>Bdellovibrionia</taxon>
        <taxon>Bdellovibrionales</taxon>
        <taxon>Pseudobdellovibrionaceae</taxon>
        <taxon>Bdellovibrio</taxon>
    </lineage>
</organism>
<proteinExistence type="inferred from homology"/>
<accession>A0A1Z3NBS5</accession>
<keyword evidence="3 5" id="KW-0378">Hydrolase</keyword>
<feature type="chain" id="PRO_5012848442" evidence="6">
    <location>
        <begin position="25"/>
        <end position="734"/>
    </location>
</feature>
<dbReference type="PROSITE" id="PS00136">
    <property type="entry name" value="SUBTILASE_ASP"/>
    <property type="match status" value="1"/>
</dbReference>
<dbReference type="InterPro" id="IPR015500">
    <property type="entry name" value="Peptidase_S8_subtilisin-rel"/>
</dbReference>
<keyword evidence="2 5" id="KW-0645">Protease</keyword>
<dbReference type="InterPro" id="IPR023827">
    <property type="entry name" value="Peptidase_S8_Asp-AS"/>
</dbReference>
<dbReference type="RefSeq" id="WP_088566340.1">
    <property type="nucleotide sequence ID" value="NZ_CP020946.1"/>
</dbReference>
<name>A0A1Z3NBS5_BDEBC</name>
<gene>
    <name evidence="8" type="ORF">B9G79_15755</name>
</gene>
<sequence>MVIFRPLLKALLFCLVVGQSTAFAALKVEKEKFDNGVVSRESYYQDSRLVERRYFNIDGVFTAWTRFTYPAAGRVIVTDLSVEKESYGLVQTREEWTGLDANNSQTEKSRLIRKWHFTKEAPFNLEYVGWNEQTSPFREIQKDYLDKNEKVTSSVYLYYKGTDEKPYAFIEKDPAGKTIAEFSLYEKYDLEKSLREAGKTAAEIKVLKNQRENPDKFVIAIIDSGFDYNHSELVTKWWNNPAEPVDGIDNDGNGWVDDNFGWDQVRDIGLPTESTSGLQKDHRPLSHGTHVAHIATKGLNNVALVGFAGDYTRAEYIKKMSAFIKQHKVRLVNMSLGFPSDNKDMLGLRDGIRAYKTMIEENPETLFVVASGNAGQDLDISKNRQYPASFTHPNVMKVGALNAATIEEVTPENATMADFSNFGQDNVDILAPGVDVNAASLGGGLIKHSGTSMATPYMVNLIAQLWAELPHLTAAEVRQLFIETAQVTKTPAPIKSRGYVDLKAALLKGKIKKLQGRSAALEGPNCWNASTYLAGISQGIHHTVGSEFANVLESPLCTQISREEAQAGDIVALRRVNRKGKVLPAAFASEVHGDTHLNSGIGFTKNGVMPQAPYEVQSSEHIFNKYRSTDGRECKKLGIERQDCRLVEMVYRCQTLESYMNARGGLNAFEQDIQLALDKAEKNLEEHFLNGKQLNPDFSLQGIAGRIEGLKAQGSTQMVIDYFESRLTSLEFGN</sequence>
<keyword evidence="6" id="KW-0732">Signal</keyword>
<evidence type="ECO:0000256" key="5">
    <source>
        <dbReference type="PROSITE-ProRule" id="PRU01240"/>
    </source>
</evidence>
<dbReference type="PROSITE" id="PS51892">
    <property type="entry name" value="SUBTILASE"/>
    <property type="match status" value="1"/>
</dbReference>
<protein>
    <submittedName>
        <fullName evidence="8">Serine protease</fullName>
    </submittedName>
</protein>
<evidence type="ECO:0000256" key="1">
    <source>
        <dbReference type="ARBA" id="ARBA00011073"/>
    </source>
</evidence>
<feature type="active site" description="Charge relay system" evidence="5">
    <location>
        <position position="287"/>
    </location>
</feature>
<dbReference type="PANTHER" id="PTHR43806:SF11">
    <property type="entry name" value="CEREVISIN-RELATED"/>
    <property type="match status" value="1"/>
</dbReference>
<dbReference type="SUPFAM" id="SSF52743">
    <property type="entry name" value="Subtilisin-like"/>
    <property type="match status" value="1"/>
</dbReference>
<feature type="active site" description="Charge relay system" evidence="5">
    <location>
        <position position="223"/>
    </location>
</feature>
<feature type="signal peptide" evidence="6">
    <location>
        <begin position="1"/>
        <end position="24"/>
    </location>
</feature>
<dbReference type="InterPro" id="IPR000209">
    <property type="entry name" value="Peptidase_S8/S53_dom"/>
</dbReference>
<evidence type="ECO:0000256" key="4">
    <source>
        <dbReference type="ARBA" id="ARBA00022825"/>
    </source>
</evidence>
<feature type="active site" description="Charge relay system" evidence="5">
    <location>
        <position position="452"/>
    </location>
</feature>
<keyword evidence="4 5" id="KW-0720">Serine protease</keyword>
<dbReference type="AlphaFoldDB" id="A0A1Z3NBS5"/>
<comment type="similarity">
    <text evidence="1 5">Belongs to the peptidase S8 family.</text>
</comment>
<dbReference type="InterPro" id="IPR050131">
    <property type="entry name" value="Peptidase_S8_subtilisin-like"/>
</dbReference>
<dbReference type="InterPro" id="IPR036852">
    <property type="entry name" value="Peptidase_S8/S53_dom_sf"/>
</dbReference>
<dbReference type="PANTHER" id="PTHR43806">
    <property type="entry name" value="PEPTIDASE S8"/>
    <property type="match status" value="1"/>
</dbReference>
<dbReference type="GO" id="GO:0004252">
    <property type="term" value="F:serine-type endopeptidase activity"/>
    <property type="evidence" value="ECO:0007669"/>
    <property type="project" value="UniProtKB-UniRule"/>
</dbReference>
<evidence type="ECO:0000313" key="8">
    <source>
        <dbReference type="EMBL" id="ASD64918.1"/>
    </source>
</evidence>
<evidence type="ECO:0000256" key="3">
    <source>
        <dbReference type="ARBA" id="ARBA00022801"/>
    </source>
</evidence>
<dbReference type="Gene3D" id="3.40.50.200">
    <property type="entry name" value="Peptidase S8/S53 domain"/>
    <property type="match status" value="1"/>
</dbReference>